<proteinExistence type="predicted"/>
<dbReference type="EMBL" id="JBIUZV010000008">
    <property type="protein sequence ID" value="MFJ3047218.1"/>
    <property type="molecule type" value="Genomic_DNA"/>
</dbReference>
<organism evidence="1 2">
    <name type="scientific">Herbaspirillum chlorophenolicum</name>
    <dbReference type="NCBI Taxonomy" id="211589"/>
    <lineage>
        <taxon>Bacteria</taxon>
        <taxon>Pseudomonadati</taxon>
        <taxon>Pseudomonadota</taxon>
        <taxon>Betaproteobacteria</taxon>
        <taxon>Burkholderiales</taxon>
        <taxon>Oxalobacteraceae</taxon>
        <taxon>Herbaspirillum</taxon>
    </lineage>
</organism>
<accession>A0ABW8F1U8</accession>
<protein>
    <submittedName>
        <fullName evidence="1">Uncharacterized protein</fullName>
    </submittedName>
</protein>
<sequence>MPGARGQTWRRTVFSFLSGAALPERQTNTLEGKETLLSIWMIRRQYAKRNGLAEEKEKSGLSALQCDNYRFFRVAVFFPHLLENKENRQTGALIT</sequence>
<name>A0ABW8F1U8_9BURK</name>
<reference evidence="1 2" key="1">
    <citation type="submission" date="2024-10" db="EMBL/GenBank/DDBJ databases">
        <title>The Natural Products Discovery Center: Release of the First 8490 Sequenced Strains for Exploring Actinobacteria Biosynthetic Diversity.</title>
        <authorList>
            <person name="Kalkreuter E."/>
            <person name="Kautsar S.A."/>
            <person name="Yang D."/>
            <person name="Bader C.D."/>
            <person name="Teijaro C.N."/>
            <person name="Fluegel L."/>
            <person name="Davis C.M."/>
            <person name="Simpson J.R."/>
            <person name="Lauterbach L."/>
            <person name="Steele A.D."/>
            <person name="Gui C."/>
            <person name="Meng S."/>
            <person name="Li G."/>
            <person name="Viehrig K."/>
            <person name="Ye F."/>
            <person name="Su P."/>
            <person name="Kiefer A.F."/>
            <person name="Nichols A."/>
            <person name="Cepeda A.J."/>
            <person name="Yan W."/>
            <person name="Fan B."/>
            <person name="Jiang Y."/>
            <person name="Adhikari A."/>
            <person name="Zheng C.-J."/>
            <person name="Schuster L."/>
            <person name="Cowan T.M."/>
            <person name="Smanski M.J."/>
            <person name="Chevrette M.G."/>
            <person name="De Carvalho L.P.S."/>
            <person name="Shen B."/>
        </authorList>
    </citation>
    <scope>NUCLEOTIDE SEQUENCE [LARGE SCALE GENOMIC DNA]</scope>
    <source>
        <strain evidence="1 2">NPDC087045</strain>
    </source>
</reference>
<evidence type="ECO:0000313" key="2">
    <source>
        <dbReference type="Proteomes" id="UP001617427"/>
    </source>
</evidence>
<gene>
    <name evidence="1" type="ORF">ACIPEN_15430</name>
</gene>
<evidence type="ECO:0000313" key="1">
    <source>
        <dbReference type="EMBL" id="MFJ3047218.1"/>
    </source>
</evidence>
<keyword evidence="2" id="KW-1185">Reference proteome</keyword>
<comment type="caution">
    <text evidence="1">The sequence shown here is derived from an EMBL/GenBank/DDBJ whole genome shotgun (WGS) entry which is preliminary data.</text>
</comment>
<dbReference type="RefSeq" id="WP_402701736.1">
    <property type="nucleotide sequence ID" value="NZ_JBIUZV010000008.1"/>
</dbReference>
<dbReference type="Proteomes" id="UP001617427">
    <property type="component" value="Unassembled WGS sequence"/>
</dbReference>